<keyword evidence="3 7" id="KW-0378">Hydrolase</keyword>
<dbReference type="GO" id="GO:0004114">
    <property type="term" value="F:3',5'-cyclic-nucleotide phosphodiesterase activity"/>
    <property type="evidence" value="ECO:0007669"/>
    <property type="project" value="InterPro"/>
</dbReference>
<name>A0A485L764_9STRA</name>
<evidence type="ECO:0000256" key="3">
    <source>
        <dbReference type="ARBA" id="ARBA00022801"/>
    </source>
</evidence>
<protein>
    <recommendedName>
        <fullName evidence="7">Phosphodiesterase</fullName>
        <ecNumber evidence="7">3.1.4.-</ecNumber>
    </recommendedName>
</protein>
<comment type="similarity">
    <text evidence="7">Belongs to the cyclic nucleotide phosphodiesterase family.</text>
</comment>
<organism evidence="11 12">
    <name type="scientific">Aphanomyces stellatus</name>
    <dbReference type="NCBI Taxonomy" id="120398"/>
    <lineage>
        <taxon>Eukaryota</taxon>
        <taxon>Sar</taxon>
        <taxon>Stramenopiles</taxon>
        <taxon>Oomycota</taxon>
        <taxon>Saprolegniomycetes</taxon>
        <taxon>Saprolegniales</taxon>
        <taxon>Verrucalvaceae</taxon>
        <taxon>Aphanomyces</taxon>
    </lineage>
</organism>
<dbReference type="Pfam" id="PF01590">
    <property type="entry name" value="GAF"/>
    <property type="match status" value="2"/>
</dbReference>
<dbReference type="InterPro" id="IPR023088">
    <property type="entry name" value="PDEase"/>
</dbReference>
<dbReference type="SMART" id="SM00065">
    <property type="entry name" value="GAF"/>
    <property type="match status" value="2"/>
</dbReference>
<feature type="binding site" evidence="5">
    <location>
        <position position="870"/>
    </location>
    <ligand>
        <name>AMP</name>
        <dbReference type="ChEBI" id="CHEBI:456215"/>
    </ligand>
</feature>
<evidence type="ECO:0000256" key="4">
    <source>
        <dbReference type="PIRSR" id="PIRSR623088-1"/>
    </source>
</evidence>
<feature type="binding site" evidence="6">
    <location>
        <position position="717"/>
    </location>
    <ligand>
        <name>Zn(2+)</name>
        <dbReference type="ChEBI" id="CHEBI:29105"/>
        <label>1</label>
    </ligand>
</feature>
<dbReference type="Pfam" id="PF00233">
    <property type="entry name" value="PDEase_I"/>
    <property type="match status" value="1"/>
</dbReference>
<evidence type="ECO:0000256" key="5">
    <source>
        <dbReference type="PIRSR" id="PIRSR623088-2"/>
    </source>
</evidence>
<dbReference type="InterPro" id="IPR003018">
    <property type="entry name" value="GAF"/>
</dbReference>
<feature type="binding site" evidence="6">
    <location>
        <position position="870"/>
    </location>
    <ligand>
        <name>Zn(2+)</name>
        <dbReference type="ChEBI" id="CHEBI:29105"/>
        <label>1</label>
    </ligand>
</feature>
<evidence type="ECO:0000256" key="2">
    <source>
        <dbReference type="ARBA" id="ARBA00022723"/>
    </source>
</evidence>
<dbReference type="SUPFAM" id="SSF55781">
    <property type="entry name" value="GAF domain-like"/>
    <property type="match status" value="2"/>
</dbReference>
<dbReference type="PRINTS" id="PR00387">
    <property type="entry name" value="PDIESTERASE1"/>
</dbReference>
<feature type="compositionally biased region" description="Low complexity" evidence="8">
    <location>
        <begin position="1093"/>
        <end position="1119"/>
    </location>
</feature>
<dbReference type="InterPro" id="IPR029016">
    <property type="entry name" value="GAF-like_dom_sf"/>
</dbReference>
<evidence type="ECO:0000256" key="7">
    <source>
        <dbReference type="RuleBase" id="RU363067"/>
    </source>
</evidence>
<keyword evidence="12" id="KW-1185">Reference proteome</keyword>
<dbReference type="InterPro" id="IPR036971">
    <property type="entry name" value="PDEase_catalytic_dom_sf"/>
</dbReference>
<dbReference type="AlphaFoldDB" id="A0A485L764"/>
<dbReference type="Gene3D" id="1.10.1300.10">
    <property type="entry name" value="3'5'-cyclic nucleotide phosphodiesterase, catalytic domain"/>
    <property type="match status" value="1"/>
</dbReference>
<keyword evidence="2 6" id="KW-0479">Metal-binding</keyword>
<evidence type="ECO:0000256" key="1">
    <source>
        <dbReference type="ARBA" id="ARBA00022535"/>
    </source>
</evidence>
<evidence type="ECO:0000313" key="12">
    <source>
        <dbReference type="Proteomes" id="UP000332933"/>
    </source>
</evidence>
<feature type="compositionally biased region" description="Polar residues" evidence="8">
    <location>
        <begin position="1036"/>
        <end position="1053"/>
    </location>
</feature>
<feature type="region of interest" description="Disordered" evidence="8">
    <location>
        <begin position="18"/>
        <end position="81"/>
    </location>
</feature>
<dbReference type="PANTHER" id="PTHR11347">
    <property type="entry name" value="CYCLIC NUCLEOTIDE PHOSPHODIESTERASE"/>
    <property type="match status" value="1"/>
</dbReference>
<dbReference type="GO" id="GO:0046872">
    <property type="term" value="F:metal ion binding"/>
    <property type="evidence" value="ECO:0007669"/>
    <property type="project" value="UniProtKB-KW"/>
</dbReference>
<evidence type="ECO:0000313" key="10">
    <source>
        <dbReference type="EMBL" id="KAF0692412.1"/>
    </source>
</evidence>
<dbReference type="InterPro" id="IPR023174">
    <property type="entry name" value="PDEase_CS"/>
</dbReference>
<feature type="region of interest" description="Disordered" evidence="8">
    <location>
        <begin position="974"/>
        <end position="1009"/>
    </location>
</feature>
<dbReference type="Gene3D" id="3.30.450.40">
    <property type="match status" value="2"/>
</dbReference>
<feature type="compositionally biased region" description="Polar residues" evidence="8">
    <location>
        <begin position="71"/>
        <end position="81"/>
    </location>
</feature>
<reference evidence="11 12" key="1">
    <citation type="submission" date="2019-03" db="EMBL/GenBank/DDBJ databases">
        <authorList>
            <person name="Gaulin E."/>
            <person name="Dumas B."/>
        </authorList>
    </citation>
    <scope>NUCLEOTIDE SEQUENCE [LARGE SCALE GENOMIC DNA]</scope>
    <source>
        <strain evidence="11">CBS 568.67</strain>
    </source>
</reference>
<sequence>MWRLPQLRAQLPTAATVAPLAKEPATRPVESAATTDQHFMPRPPAKEKEASPHKVQLARIAKPGDGESEPRTTTTGSAISSTPIAYQPSVTKLFETLPHDVTSVKPFLLPSIATSNHERSAHKLDLQQRLTRLELDHFPVTDPQLDDERYSDMSLDQYMEFAKTMDLAHLRHHHTKLFKLVRQYQGLFAVASSISVEVDSNGALARIVEGVHRVLPVDRVVLLLLNRKRNMLCGTHGTTEIELPLGAGFEGYVVTQCKSIMVEDAPSDPRFDPTMDRLTRIATVNILCVPVTGPKNQVVAVLHCANKATAFTNSDCLGLELIAMIAGHTLHKLEMFDSAVSTGRRTSAILQVVKTVAEENSDIHTMIQKVIHVAKGALNCDRLTFYLCNNVKRELICCVYKDSMLDRFCMSYDVGLAGYVATTGQPVRVEDCYKEPRFNPVVDEKSSYRSVSSICAPVVSADGETIAVVQALNKCTFPIPDHFAGSIPRSAIATFTDSDVQLLTAFCAEMAVSLRRSTLEVLYHKMLQEMSQTRRRDSVTLMVSSLLGVHSNEKASHTWGIKSWKISGLVSLAASKFMKTIVKKRSEADLHDKDAPHELPASIRSADREQPPSAAASDKSIALAASTEKLMESVTSHAVLLHPVPASHEWRDKQCGFDDFSFDIFACSQDQLGFLVVEGFKQMGLLTIFSVKESVASHFVHTVRHSYYDNPYHSWWHGADVFQHVFALLNRTQLLSMLQPNIVFSMLVAALCHDIGHPGTDNAYEIATGSALAMKYNDMSVLEQHHACETFRILLLPECNLFVGMSRPAFQTVRKLIIDGILQTDMKCHFDLVHDLEDAVVRKQKEVQLFDISNTSHVKWMVGAILHASDIGAQTYPVAIAGQWSTRLVDEFRLLSEKEMAQGIPVAPFRDKLTSNKAIGRLQLNFINYIVTPLWHLVMEVFPGAAVLRTNLDANRAFFQQMIIEADPLMTREQSRPNLTQSLSSSTLQSSSLSKSDLRRSNSATESTIITQQQLSHQLSMAIDHHPIHTLLATGDHSSGATPENNRTSFSSVDTTGSLLYVPETSTGLYYTASSLSQSPSGLLMEQPCLQRSPSSQSSLLSHASSVSTTNQSPSSVPSRDVILRTPSMTQICSSSESQSNATKFTHQG</sequence>
<dbReference type="GO" id="GO:0007165">
    <property type="term" value="P:signal transduction"/>
    <property type="evidence" value="ECO:0007669"/>
    <property type="project" value="InterPro"/>
</dbReference>
<evidence type="ECO:0000259" key="9">
    <source>
        <dbReference type="PROSITE" id="PS51845"/>
    </source>
</evidence>
<feature type="binding site" evidence="5">
    <location>
        <position position="754"/>
    </location>
    <ligand>
        <name>AMP</name>
        <dbReference type="ChEBI" id="CHEBI:456215"/>
    </ligand>
</feature>
<dbReference type="InterPro" id="IPR002073">
    <property type="entry name" value="PDEase_catalytic_dom"/>
</dbReference>
<dbReference type="EMBL" id="CAADRA010005908">
    <property type="protein sequence ID" value="VFT93280.1"/>
    <property type="molecule type" value="Genomic_DNA"/>
</dbReference>
<feature type="active site" description="Proton donor" evidence="4">
    <location>
        <position position="713"/>
    </location>
</feature>
<accession>A0A485L764</accession>
<comment type="cofactor">
    <cofactor evidence="7">
        <name>a divalent metal cation</name>
        <dbReference type="ChEBI" id="CHEBI:60240"/>
    </cofactor>
    <text evidence="7">Binds 2 divalent metal cations per subunit. Site 1 may preferentially bind zinc ions, while site 2 has a preference for magnesium and/or manganese ions.</text>
</comment>
<feature type="binding site" evidence="5">
    <location>
        <position position="923"/>
    </location>
    <ligand>
        <name>AMP</name>
        <dbReference type="ChEBI" id="CHEBI:456215"/>
    </ligand>
</feature>
<feature type="binding site" evidence="6">
    <location>
        <position position="754"/>
    </location>
    <ligand>
        <name>Zn(2+)</name>
        <dbReference type="ChEBI" id="CHEBI:29105"/>
        <label>1</label>
    </ligand>
</feature>
<feature type="region of interest" description="Disordered" evidence="8">
    <location>
        <begin position="1032"/>
        <end position="1053"/>
    </location>
</feature>
<dbReference type="PROSITE" id="PS51845">
    <property type="entry name" value="PDEASE_I_2"/>
    <property type="match status" value="1"/>
</dbReference>
<dbReference type="PROSITE" id="PS00126">
    <property type="entry name" value="PDEASE_I_1"/>
    <property type="match status" value="1"/>
</dbReference>
<evidence type="ECO:0000313" key="11">
    <source>
        <dbReference type="EMBL" id="VFT93280.1"/>
    </source>
</evidence>
<dbReference type="Proteomes" id="UP000332933">
    <property type="component" value="Unassembled WGS sequence"/>
</dbReference>
<evidence type="ECO:0000256" key="6">
    <source>
        <dbReference type="PIRSR" id="PIRSR623088-3"/>
    </source>
</evidence>
<gene>
    <name evidence="11" type="primary">Aste57867_16506</name>
    <name evidence="10" type="ORF">As57867_016449</name>
    <name evidence="11" type="ORF">ASTE57867_16506</name>
</gene>
<dbReference type="EMBL" id="VJMH01005887">
    <property type="protein sequence ID" value="KAF0692412.1"/>
    <property type="molecule type" value="Genomic_DNA"/>
</dbReference>
<dbReference type="SUPFAM" id="SSF109604">
    <property type="entry name" value="HD-domain/PDEase-like"/>
    <property type="match status" value="1"/>
</dbReference>
<dbReference type="OrthoDB" id="189220at2759"/>
<feature type="compositionally biased region" description="Low complexity" evidence="8">
    <location>
        <begin position="978"/>
        <end position="995"/>
    </location>
</feature>
<dbReference type="InterPro" id="IPR003607">
    <property type="entry name" value="HD/PDEase_dom"/>
</dbReference>
<proteinExistence type="inferred from homology"/>
<dbReference type="EC" id="3.1.4.-" evidence="7"/>
<feature type="binding site" evidence="5">
    <location>
        <begin position="713"/>
        <end position="717"/>
    </location>
    <ligand>
        <name>AMP</name>
        <dbReference type="ChEBI" id="CHEBI:456215"/>
    </ligand>
</feature>
<feature type="binding site" evidence="6">
    <location>
        <position position="754"/>
    </location>
    <ligand>
        <name>Zn(2+)</name>
        <dbReference type="ChEBI" id="CHEBI:29105"/>
        <label>2</label>
    </ligand>
</feature>
<reference evidence="10" key="2">
    <citation type="submission" date="2019-06" db="EMBL/GenBank/DDBJ databases">
        <title>Genomics analysis of Aphanomyces spp. identifies a new class of oomycete effector associated with host adaptation.</title>
        <authorList>
            <person name="Gaulin E."/>
        </authorList>
    </citation>
    <scope>NUCLEOTIDE SEQUENCE</scope>
    <source>
        <strain evidence="10">CBS 578.67</strain>
    </source>
</reference>
<feature type="region of interest" description="Disordered" evidence="8">
    <location>
        <begin position="1089"/>
        <end position="1122"/>
    </location>
</feature>
<feature type="region of interest" description="Disordered" evidence="8">
    <location>
        <begin position="589"/>
        <end position="618"/>
    </location>
</feature>
<dbReference type="CDD" id="cd00077">
    <property type="entry name" value="HDc"/>
    <property type="match status" value="1"/>
</dbReference>
<keyword evidence="1" id="KW-0140">cGMP</keyword>
<feature type="binding site" evidence="6">
    <location>
        <position position="753"/>
    </location>
    <ligand>
        <name>Zn(2+)</name>
        <dbReference type="ChEBI" id="CHEBI:29105"/>
        <label>1</label>
    </ligand>
</feature>
<evidence type="ECO:0000256" key="8">
    <source>
        <dbReference type="SAM" id="MobiDB-lite"/>
    </source>
</evidence>
<feature type="domain" description="PDEase" evidence="9">
    <location>
        <begin position="627"/>
        <end position="966"/>
    </location>
</feature>